<feature type="non-terminal residue" evidence="4">
    <location>
        <position position="1"/>
    </location>
</feature>
<evidence type="ECO:0000256" key="2">
    <source>
        <dbReference type="ARBA" id="ARBA00023239"/>
    </source>
</evidence>
<evidence type="ECO:0000256" key="1">
    <source>
        <dbReference type="ARBA" id="ARBA00023004"/>
    </source>
</evidence>
<dbReference type="PANTHER" id="PTHR36577:SF3">
    <property type="entry name" value="DUF521 DOMAIN PROTEIN (AFU_ORTHOLOGUE AFUA_6G00490)"/>
    <property type="match status" value="1"/>
</dbReference>
<dbReference type="PANTHER" id="PTHR36577">
    <property type="entry name" value="DUF521 DOMAIN PROTEIN (AFU_ORTHOLOGUE AFUA_6G00490)"/>
    <property type="match status" value="1"/>
</dbReference>
<reference evidence="4" key="1">
    <citation type="journal article" date="2014" name="Front. Microbiol.">
        <title>High frequency of phylogenetically diverse reductive dehalogenase-homologous genes in deep subseafloor sedimentary metagenomes.</title>
        <authorList>
            <person name="Kawai M."/>
            <person name="Futagami T."/>
            <person name="Toyoda A."/>
            <person name="Takaki Y."/>
            <person name="Nishi S."/>
            <person name="Hori S."/>
            <person name="Arai W."/>
            <person name="Tsubouchi T."/>
            <person name="Morono Y."/>
            <person name="Uchiyama I."/>
            <person name="Ito T."/>
            <person name="Fujiyama A."/>
            <person name="Inagaki F."/>
            <person name="Takami H."/>
        </authorList>
    </citation>
    <scope>NUCLEOTIDE SEQUENCE</scope>
    <source>
        <strain evidence="4">Expedition CK06-06</strain>
    </source>
</reference>
<dbReference type="EMBL" id="BARU01030863">
    <property type="protein sequence ID" value="GAH68106.1"/>
    <property type="molecule type" value="Genomic_DNA"/>
</dbReference>
<feature type="domain" description="Phosphomevalonate dehydratase large subunit-like" evidence="3">
    <location>
        <begin position="2"/>
        <end position="133"/>
    </location>
</feature>
<evidence type="ECO:0000313" key="4">
    <source>
        <dbReference type="EMBL" id="GAH68106.1"/>
    </source>
</evidence>
<name>X1HD51_9ZZZZ</name>
<organism evidence="4">
    <name type="scientific">marine sediment metagenome</name>
    <dbReference type="NCBI Taxonomy" id="412755"/>
    <lineage>
        <taxon>unclassified sequences</taxon>
        <taxon>metagenomes</taxon>
        <taxon>ecological metagenomes</taxon>
    </lineage>
</organism>
<dbReference type="InterPro" id="IPR007506">
    <property type="entry name" value="PMDh-L-like_dom"/>
</dbReference>
<keyword evidence="2" id="KW-0456">Lyase</keyword>
<proteinExistence type="predicted"/>
<accession>X1HD51</accession>
<protein>
    <recommendedName>
        <fullName evidence="3">Phosphomevalonate dehydratase large subunit-like domain-containing protein</fullName>
    </recommendedName>
</protein>
<dbReference type="AlphaFoldDB" id="X1HD51"/>
<gene>
    <name evidence="4" type="ORF">S03H2_48893</name>
</gene>
<evidence type="ECO:0000259" key="3">
    <source>
        <dbReference type="Pfam" id="PF04412"/>
    </source>
</evidence>
<dbReference type="GO" id="GO:0016829">
    <property type="term" value="F:lyase activity"/>
    <property type="evidence" value="ECO:0007669"/>
    <property type="project" value="UniProtKB-KW"/>
</dbReference>
<dbReference type="Pfam" id="PF04412">
    <property type="entry name" value="AcnX"/>
    <property type="match status" value="1"/>
</dbReference>
<sequence length="146" mass="15786">RVGREEIKQTKALYAEGKSGQVDMAVFGCPHCTVAELKTMASLLDGKKVGNNQRLWVGMPYQMYYLAQTMGYTDVIENAGGVISSACMAAIPDSPIPSDVKVIATNSFKSAHYIPRLTKGRVRVLIGDMDVCIDAVTGGEWKGDNP</sequence>
<comment type="caution">
    <text evidence="4">The sequence shown here is derived from an EMBL/GenBank/DDBJ whole genome shotgun (WGS) entry which is preliminary data.</text>
</comment>
<keyword evidence="1" id="KW-0408">Iron</keyword>